<dbReference type="RefSeq" id="WP_249973148.1">
    <property type="nucleotide sequence ID" value="NZ_JAMFLZ010000004.1"/>
</dbReference>
<dbReference type="InterPro" id="IPR018389">
    <property type="entry name" value="DctP_fam"/>
</dbReference>
<dbReference type="InterPro" id="IPR004682">
    <property type="entry name" value="TRAP_DctP"/>
</dbReference>
<accession>A0ABT0QGW1</accession>
<keyword evidence="1" id="KW-0732">Signal</keyword>
<dbReference type="InterPro" id="IPR038404">
    <property type="entry name" value="TRAP_DctP_sf"/>
</dbReference>
<dbReference type="CDD" id="cd13671">
    <property type="entry name" value="PBP2_TRAP_SBP_like_3"/>
    <property type="match status" value="1"/>
</dbReference>
<dbReference type="Pfam" id="PF03480">
    <property type="entry name" value="DctP"/>
    <property type="match status" value="1"/>
</dbReference>
<dbReference type="PANTHER" id="PTHR33376:SF2">
    <property type="entry name" value="DICARBOXYLATE-BINDING PERIPLASMIC PROTEIN"/>
    <property type="match status" value="1"/>
</dbReference>
<dbReference type="Proteomes" id="UP001165381">
    <property type="component" value="Unassembled WGS sequence"/>
</dbReference>
<evidence type="ECO:0000256" key="1">
    <source>
        <dbReference type="ARBA" id="ARBA00022729"/>
    </source>
</evidence>
<dbReference type="NCBIfam" id="NF037995">
    <property type="entry name" value="TRAP_S1"/>
    <property type="match status" value="1"/>
</dbReference>
<comment type="caution">
    <text evidence="2">The sequence shown here is derived from an EMBL/GenBank/DDBJ whole genome shotgun (WGS) entry which is preliminary data.</text>
</comment>
<dbReference type="PIRSF" id="PIRSF006470">
    <property type="entry name" value="DctB"/>
    <property type="match status" value="1"/>
</dbReference>
<organism evidence="2 3">
    <name type="scientific">Jejuia spongiicola</name>
    <dbReference type="NCBI Taxonomy" id="2942207"/>
    <lineage>
        <taxon>Bacteria</taxon>
        <taxon>Pseudomonadati</taxon>
        <taxon>Bacteroidota</taxon>
        <taxon>Flavobacteriia</taxon>
        <taxon>Flavobacteriales</taxon>
        <taxon>Flavobacteriaceae</taxon>
        <taxon>Jejuia</taxon>
    </lineage>
</organism>
<dbReference type="Gene3D" id="3.40.190.170">
    <property type="entry name" value="Bacterial extracellular solute-binding protein, family 7"/>
    <property type="match status" value="1"/>
</dbReference>
<dbReference type="EMBL" id="JAMFLZ010000004">
    <property type="protein sequence ID" value="MCL6295504.1"/>
    <property type="molecule type" value="Genomic_DNA"/>
</dbReference>
<dbReference type="PANTHER" id="PTHR33376">
    <property type="match status" value="1"/>
</dbReference>
<protein>
    <submittedName>
        <fullName evidence="2">TRAP transporter substrate-binding protein</fullName>
    </submittedName>
</protein>
<dbReference type="NCBIfam" id="TIGR00787">
    <property type="entry name" value="dctP"/>
    <property type="match status" value="1"/>
</dbReference>
<name>A0ABT0QGW1_9FLAO</name>
<reference evidence="2" key="1">
    <citation type="submission" date="2022-05" db="EMBL/GenBank/DDBJ databases">
        <authorList>
            <person name="Park J.-S."/>
        </authorList>
    </citation>
    <scope>NUCLEOTIDE SEQUENCE</scope>
    <source>
        <strain evidence="2">2012CJ34-3</strain>
    </source>
</reference>
<evidence type="ECO:0000313" key="3">
    <source>
        <dbReference type="Proteomes" id="UP001165381"/>
    </source>
</evidence>
<gene>
    <name evidence="2" type="ORF">M3P09_10905</name>
</gene>
<keyword evidence="3" id="KW-1185">Reference proteome</keyword>
<sequence>MQSIILTLSRKNMLKNKLPLVIIFFLLIISCKKEDGAKVLYLGHSLPQSHPVHKGILEFQKALENKSGGTLKVKIFPDGQLGSEREVLELLQIGSVAATKVSAATLSNFVPEYHILGIPYLFRDKNHRFEILEGAIGKSILEKGSKFWLRGLCYYDAGSRSFYTSSKPIRTPDDLRGLKIRVMNNQMAINMVNAMGGSATPLAYGELYTAIQQGVVDGAENNPPSFVTSNHYEISKYYTLDQHSAVPDVLLIGTKFWDKLSDKEKIWVQQAADESAQAQKKFWSDSVDESMRIAKEAGVEIIIPDKSLFAKKSKSVLEEFVNKYPDMETIVNQIKNE</sequence>
<evidence type="ECO:0000313" key="2">
    <source>
        <dbReference type="EMBL" id="MCL6295504.1"/>
    </source>
</evidence>
<proteinExistence type="predicted"/>